<dbReference type="Proteomes" id="UP000661280">
    <property type="component" value="Chromosome 7"/>
</dbReference>
<reference evidence="3" key="2">
    <citation type="submission" date="2016-02" db="EMBL/GenBank/DDBJ databases">
        <title>Genome sequencing of Aspergillus luchuensis NBRC 4314.</title>
        <authorList>
            <person name="Yamada O."/>
        </authorList>
    </citation>
    <scope>NUCLEOTIDE SEQUENCE [LARGE SCALE GENOMIC DNA]</scope>
    <source>
        <strain evidence="3">RIB 2604</strain>
    </source>
</reference>
<reference evidence="1" key="4">
    <citation type="submission" date="2021-02" db="EMBL/GenBank/DDBJ databases">
        <title>Aspergillus luchuensis mut. kawachii IFO 4304 genome sequence.</title>
        <authorList>
            <person name="Mori K."/>
            <person name="Kadooka C."/>
            <person name="Goto M."/>
            <person name="Futagami T."/>
        </authorList>
    </citation>
    <scope>NUCLEOTIDE SEQUENCE</scope>
    <source>
        <strain evidence="1">IFO 4308</strain>
    </source>
</reference>
<evidence type="ECO:0000313" key="3">
    <source>
        <dbReference type="Proteomes" id="UP000075230"/>
    </source>
</evidence>
<gene>
    <name evidence="1" type="ORF">AKAW2_70459A</name>
    <name evidence="2" type="ORF">RIB2604_01800950</name>
</gene>
<dbReference type="KEGG" id="aluc:AKAW2_70459A"/>
<evidence type="ECO:0000313" key="2">
    <source>
        <dbReference type="EMBL" id="GAT24270.1"/>
    </source>
</evidence>
<dbReference type="VEuPathDB" id="FungiDB:ASPFODRAFT_32783"/>
<dbReference type="GeneID" id="64964902"/>
<accession>A0A146FDZ2</accession>
<name>A0A146FDZ2_ASPKA</name>
<dbReference type="RefSeq" id="XP_041547343.1">
    <property type="nucleotide sequence ID" value="XM_041683043.1"/>
</dbReference>
<dbReference type="Proteomes" id="UP000075230">
    <property type="component" value="Unassembled WGS sequence"/>
</dbReference>
<dbReference type="OrthoDB" id="4472682at2759"/>
<keyword evidence="4" id="KW-1185">Reference proteome</keyword>
<protein>
    <submittedName>
        <fullName evidence="2">Uncharacterized protein</fullName>
    </submittedName>
</protein>
<reference evidence="1" key="3">
    <citation type="submission" date="2021-01" db="EMBL/GenBank/DDBJ databases">
        <authorList>
            <consortium name="Aspergillus luchuensis mut. kawachii IFO 4304 genome sequencing consortium"/>
            <person name="Kazuki M."/>
            <person name="Futagami T."/>
        </authorList>
    </citation>
    <scope>NUCLEOTIDE SEQUENCE</scope>
    <source>
        <strain evidence="1">IFO 4308</strain>
    </source>
</reference>
<sequence length="154" mass="16549">MTFINVLPADLHEGTVDGVAIKWNHNAKARLATNAIDYEVDATAMKAATGNFTHKRSKRLGKATAIIIGSFHKFTTVTRSGKKKAAHSHITLSLNPGGVKVHLNVTLPDGGAVENAQWRGESVVLRRRAIADPSLSVGEYAELSDRDTPSPVLN</sequence>
<dbReference type="EMBL" id="AP024431">
    <property type="protein sequence ID" value="BCS03581.1"/>
    <property type="molecule type" value="Genomic_DNA"/>
</dbReference>
<organism evidence="2 3">
    <name type="scientific">Aspergillus kawachii</name>
    <name type="common">White koji mold</name>
    <name type="synonym">Aspergillus awamori var. kawachi</name>
    <dbReference type="NCBI Taxonomy" id="1069201"/>
    <lineage>
        <taxon>Eukaryota</taxon>
        <taxon>Fungi</taxon>
        <taxon>Dikarya</taxon>
        <taxon>Ascomycota</taxon>
        <taxon>Pezizomycotina</taxon>
        <taxon>Eurotiomycetes</taxon>
        <taxon>Eurotiomycetidae</taxon>
        <taxon>Eurotiales</taxon>
        <taxon>Aspergillaceae</taxon>
        <taxon>Aspergillus</taxon>
        <taxon>Aspergillus subgen. Circumdati</taxon>
    </lineage>
</organism>
<proteinExistence type="predicted"/>
<dbReference type="EMBL" id="BCWF01000018">
    <property type="protein sequence ID" value="GAT24270.1"/>
    <property type="molecule type" value="Genomic_DNA"/>
</dbReference>
<evidence type="ECO:0000313" key="1">
    <source>
        <dbReference type="EMBL" id="BCS03581.1"/>
    </source>
</evidence>
<evidence type="ECO:0000313" key="4">
    <source>
        <dbReference type="Proteomes" id="UP000661280"/>
    </source>
</evidence>
<reference evidence="2 3" key="1">
    <citation type="journal article" date="2016" name="DNA Res.">
        <title>Genome sequence of Aspergillus luchuensis NBRC 4314.</title>
        <authorList>
            <person name="Yamada O."/>
            <person name="Machida M."/>
            <person name="Hosoyama A."/>
            <person name="Goto M."/>
            <person name="Takahashi T."/>
            <person name="Futagami T."/>
            <person name="Yamagata Y."/>
            <person name="Takeuchi M."/>
            <person name="Kobayashi T."/>
            <person name="Koike H."/>
            <person name="Abe K."/>
            <person name="Asai K."/>
            <person name="Arita M."/>
            <person name="Fujita N."/>
            <person name="Fukuda K."/>
            <person name="Higa K."/>
            <person name="Horikawa H."/>
            <person name="Ishikawa T."/>
            <person name="Jinno K."/>
            <person name="Kato Y."/>
            <person name="Kirimura K."/>
            <person name="Mizutani O."/>
            <person name="Nakasone K."/>
            <person name="Sano M."/>
            <person name="Shiraishi Y."/>
            <person name="Tsukahara M."/>
            <person name="Gomi K."/>
        </authorList>
    </citation>
    <scope>NUCLEOTIDE SEQUENCE [LARGE SCALE GENOMIC DNA]</scope>
    <source>
        <strain evidence="2 3">RIB 2604</strain>
    </source>
</reference>
<dbReference type="AlphaFoldDB" id="A0A146FDZ2"/>